<gene>
    <name evidence="1" type="ORF">K503DRAFT_830771</name>
</gene>
<name>A0A1B7MR55_9AGAM</name>
<evidence type="ECO:0000313" key="2">
    <source>
        <dbReference type="Proteomes" id="UP000092154"/>
    </source>
</evidence>
<evidence type="ECO:0000313" key="1">
    <source>
        <dbReference type="EMBL" id="OAX35073.1"/>
    </source>
</evidence>
<dbReference type="STRING" id="1314800.A0A1B7MR55"/>
<organism evidence="1 2">
    <name type="scientific">Rhizopogon vinicolor AM-OR11-026</name>
    <dbReference type="NCBI Taxonomy" id="1314800"/>
    <lineage>
        <taxon>Eukaryota</taxon>
        <taxon>Fungi</taxon>
        <taxon>Dikarya</taxon>
        <taxon>Basidiomycota</taxon>
        <taxon>Agaricomycotina</taxon>
        <taxon>Agaricomycetes</taxon>
        <taxon>Agaricomycetidae</taxon>
        <taxon>Boletales</taxon>
        <taxon>Suillineae</taxon>
        <taxon>Rhizopogonaceae</taxon>
        <taxon>Rhizopogon</taxon>
    </lineage>
</organism>
<keyword evidence="2" id="KW-1185">Reference proteome</keyword>
<dbReference type="AlphaFoldDB" id="A0A1B7MR55"/>
<protein>
    <submittedName>
        <fullName evidence="1">Uncharacterized protein</fullName>
    </submittedName>
</protein>
<proteinExistence type="predicted"/>
<dbReference type="OrthoDB" id="37730at2759"/>
<dbReference type="Proteomes" id="UP000092154">
    <property type="component" value="Unassembled WGS sequence"/>
</dbReference>
<dbReference type="InterPro" id="IPR016084">
    <property type="entry name" value="Haem_Oase-like_multi-hlx"/>
</dbReference>
<dbReference type="EMBL" id="KV448535">
    <property type="protein sequence ID" value="OAX35073.1"/>
    <property type="molecule type" value="Genomic_DNA"/>
</dbReference>
<dbReference type="Gene3D" id="1.20.910.10">
    <property type="entry name" value="Heme oxygenase-like"/>
    <property type="match status" value="1"/>
</dbReference>
<accession>A0A1B7MR55</accession>
<sequence>MGVEYRRIERKATRDYTAEMARVAAVGSLEEGLVFLYVHAVRVNIALLGTAFRQVYLDAWKYVKSLFPAQSNLEDNTPNAIRQLTNNWTTPEFQMFV</sequence>
<reference evidence="1 2" key="1">
    <citation type="submission" date="2016-06" db="EMBL/GenBank/DDBJ databases">
        <title>Comparative genomics of the ectomycorrhizal sister species Rhizopogon vinicolor and Rhizopogon vesiculosus (Basidiomycota: Boletales) reveals a divergence of the mating type B locus.</title>
        <authorList>
            <consortium name="DOE Joint Genome Institute"/>
            <person name="Mujic A.B."/>
            <person name="Kuo A."/>
            <person name="Tritt A."/>
            <person name="Lipzen A."/>
            <person name="Chen C."/>
            <person name="Johnson J."/>
            <person name="Sharma A."/>
            <person name="Barry K."/>
            <person name="Grigoriev I.V."/>
            <person name="Spatafora J.W."/>
        </authorList>
    </citation>
    <scope>NUCLEOTIDE SEQUENCE [LARGE SCALE GENOMIC DNA]</scope>
    <source>
        <strain evidence="1 2">AM-OR11-026</strain>
    </source>
</reference>
<dbReference type="InParanoid" id="A0A1B7MR55"/>